<dbReference type="InterPro" id="IPR005119">
    <property type="entry name" value="LysR_subst-bd"/>
</dbReference>
<evidence type="ECO:0000256" key="3">
    <source>
        <dbReference type="ARBA" id="ARBA00023125"/>
    </source>
</evidence>
<protein>
    <submittedName>
        <fullName evidence="6">LysR family transcriptional regulator</fullName>
    </submittedName>
</protein>
<dbReference type="GO" id="GO:0003700">
    <property type="term" value="F:DNA-binding transcription factor activity"/>
    <property type="evidence" value="ECO:0007669"/>
    <property type="project" value="InterPro"/>
</dbReference>
<comment type="caution">
    <text evidence="6">The sequence shown here is derived from an EMBL/GenBank/DDBJ whole genome shotgun (WGS) entry which is preliminary data.</text>
</comment>
<dbReference type="PANTHER" id="PTHR30419">
    <property type="entry name" value="HTH-TYPE TRANSCRIPTIONAL REGULATOR YBHD"/>
    <property type="match status" value="1"/>
</dbReference>
<dbReference type="PROSITE" id="PS50931">
    <property type="entry name" value="HTH_LYSR"/>
    <property type="match status" value="1"/>
</dbReference>
<evidence type="ECO:0000256" key="1">
    <source>
        <dbReference type="ARBA" id="ARBA00009437"/>
    </source>
</evidence>
<dbReference type="PANTHER" id="PTHR30419:SF8">
    <property type="entry name" value="NITROGEN ASSIMILATION TRANSCRIPTIONAL ACTIVATOR-RELATED"/>
    <property type="match status" value="1"/>
</dbReference>
<dbReference type="SUPFAM" id="SSF53850">
    <property type="entry name" value="Periplasmic binding protein-like II"/>
    <property type="match status" value="1"/>
</dbReference>
<dbReference type="Gene3D" id="1.10.10.10">
    <property type="entry name" value="Winged helix-like DNA-binding domain superfamily/Winged helix DNA-binding domain"/>
    <property type="match status" value="1"/>
</dbReference>
<evidence type="ECO:0000256" key="4">
    <source>
        <dbReference type="ARBA" id="ARBA00023163"/>
    </source>
</evidence>
<comment type="similarity">
    <text evidence="1">Belongs to the LysR transcriptional regulatory family.</text>
</comment>
<dbReference type="InterPro" id="IPR000847">
    <property type="entry name" value="LysR_HTH_N"/>
</dbReference>
<gene>
    <name evidence="6" type="ORF">DFR52_101841</name>
</gene>
<evidence type="ECO:0000256" key="2">
    <source>
        <dbReference type="ARBA" id="ARBA00023015"/>
    </source>
</evidence>
<evidence type="ECO:0000313" key="7">
    <source>
        <dbReference type="Proteomes" id="UP000246352"/>
    </source>
</evidence>
<dbReference type="Pfam" id="PF00126">
    <property type="entry name" value="HTH_1"/>
    <property type="match status" value="1"/>
</dbReference>
<evidence type="ECO:0000313" key="6">
    <source>
        <dbReference type="EMBL" id="PWW04150.1"/>
    </source>
</evidence>
<dbReference type="Proteomes" id="UP000246352">
    <property type="component" value="Unassembled WGS sequence"/>
</dbReference>
<dbReference type="OrthoDB" id="7809623at2"/>
<sequence length="328" mass="35166">MTTRFPQMRGDLMQRGVKLAHLRLMAQLAETNQISAAAAAMNISQPAASRLAAELEKITGVELYVRNPRGVELTEQGRRLAARAQSMVQGLRDAGRELVELGEGQAGSVTIGSVSGAAIELVLPSIKRMRVTNPGVETTVNVDISDVLAKDLLANRLDFYIGRVPAQSDRRLFSVSVIGEEPMVLVVRRDHPLAHASHVTLSDCVGYDWVMQGQGGLLRRTVDDYLIAQGLPLPQKVLNTASVLLTLATVMETNAIAPMARAVAEIFGGDRGFDGRTVALAVAPDLAVSPFALVRRAHDELSPAARTFHAYLADLGRAYAARLAGKSG</sequence>
<dbReference type="EMBL" id="QGTR01000001">
    <property type="protein sequence ID" value="PWW04150.1"/>
    <property type="molecule type" value="Genomic_DNA"/>
</dbReference>
<dbReference type="InterPro" id="IPR036390">
    <property type="entry name" value="WH_DNA-bd_sf"/>
</dbReference>
<keyword evidence="3" id="KW-0238">DNA-binding</keyword>
<dbReference type="InterPro" id="IPR050950">
    <property type="entry name" value="HTH-type_LysR_regulators"/>
</dbReference>
<dbReference type="Pfam" id="PF03466">
    <property type="entry name" value="LysR_substrate"/>
    <property type="match status" value="1"/>
</dbReference>
<feature type="domain" description="HTH lysR-type" evidence="5">
    <location>
        <begin position="17"/>
        <end position="74"/>
    </location>
</feature>
<dbReference type="GO" id="GO:0005829">
    <property type="term" value="C:cytosol"/>
    <property type="evidence" value="ECO:0007669"/>
    <property type="project" value="TreeGrafter"/>
</dbReference>
<dbReference type="GO" id="GO:0003677">
    <property type="term" value="F:DNA binding"/>
    <property type="evidence" value="ECO:0007669"/>
    <property type="project" value="UniProtKB-KW"/>
</dbReference>
<keyword evidence="2" id="KW-0805">Transcription regulation</keyword>
<accession>A0A317PXC6</accession>
<proteinExistence type="inferred from homology"/>
<name>A0A317PXC6_9HYPH</name>
<dbReference type="AlphaFoldDB" id="A0A317PXC6"/>
<keyword evidence="7" id="KW-1185">Reference proteome</keyword>
<dbReference type="Gene3D" id="3.40.190.290">
    <property type="match status" value="1"/>
</dbReference>
<evidence type="ECO:0000259" key="5">
    <source>
        <dbReference type="PROSITE" id="PS50931"/>
    </source>
</evidence>
<dbReference type="RefSeq" id="WP_158284850.1">
    <property type="nucleotide sequence ID" value="NZ_QGTR01000001.1"/>
</dbReference>
<dbReference type="InterPro" id="IPR036388">
    <property type="entry name" value="WH-like_DNA-bd_sf"/>
</dbReference>
<reference evidence="6 7" key="1">
    <citation type="submission" date="2018-05" db="EMBL/GenBank/DDBJ databases">
        <title>Genomic Encyclopedia of Type Strains, Phase IV (KMG-IV): sequencing the most valuable type-strain genomes for metagenomic binning, comparative biology and taxonomic classification.</title>
        <authorList>
            <person name="Goeker M."/>
        </authorList>
    </citation>
    <scope>NUCLEOTIDE SEQUENCE [LARGE SCALE GENOMIC DNA]</scope>
    <source>
        <strain evidence="6 7">DSM 16791</strain>
    </source>
</reference>
<dbReference type="PRINTS" id="PR00039">
    <property type="entry name" value="HTHLYSR"/>
</dbReference>
<organism evidence="6 7">
    <name type="scientific">Hoeflea marina</name>
    <dbReference type="NCBI Taxonomy" id="274592"/>
    <lineage>
        <taxon>Bacteria</taxon>
        <taxon>Pseudomonadati</taxon>
        <taxon>Pseudomonadota</taxon>
        <taxon>Alphaproteobacteria</taxon>
        <taxon>Hyphomicrobiales</taxon>
        <taxon>Rhizobiaceae</taxon>
        <taxon>Hoeflea</taxon>
    </lineage>
</organism>
<dbReference type="SUPFAM" id="SSF46785">
    <property type="entry name" value="Winged helix' DNA-binding domain"/>
    <property type="match status" value="1"/>
</dbReference>
<keyword evidence="4" id="KW-0804">Transcription</keyword>